<dbReference type="AlphaFoldDB" id="A0A8X6QDT0"/>
<name>A0A8X6QDT0_NEPPI</name>
<evidence type="ECO:0000313" key="1">
    <source>
        <dbReference type="EMBL" id="GFU13131.1"/>
    </source>
</evidence>
<dbReference type="OrthoDB" id="6437053at2759"/>
<dbReference type="Proteomes" id="UP000887013">
    <property type="component" value="Unassembled WGS sequence"/>
</dbReference>
<proteinExistence type="predicted"/>
<sequence length="92" mass="10593">MSRQRPFQQTTIQRWTTIHDSRWPLGMQEWAVPGRDGAGRSSLTSSGHWWVAQLIDENPVVDSLQWAADCNVCMKRPLRSGRIRAMKDNDRG</sequence>
<comment type="caution">
    <text evidence="1">The sequence shown here is derived from an EMBL/GenBank/DDBJ whole genome shotgun (WGS) entry which is preliminary data.</text>
</comment>
<keyword evidence="2" id="KW-1185">Reference proteome</keyword>
<evidence type="ECO:0000313" key="2">
    <source>
        <dbReference type="Proteomes" id="UP000887013"/>
    </source>
</evidence>
<protein>
    <submittedName>
        <fullName evidence="1">Uncharacterized protein</fullName>
    </submittedName>
</protein>
<reference evidence="1" key="1">
    <citation type="submission" date="2020-08" db="EMBL/GenBank/DDBJ databases">
        <title>Multicomponent nature underlies the extraordinary mechanical properties of spider dragline silk.</title>
        <authorList>
            <person name="Kono N."/>
            <person name="Nakamura H."/>
            <person name="Mori M."/>
            <person name="Yoshida Y."/>
            <person name="Ohtoshi R."/>
            <person name="Malay A.D."/>
            <person name="Moran D.A.P."/>
            <person name="Tomita M."/>
            <person name="Numata K."/>
            <person name="Arakawa K."/>
        </authorList>
    </citation>
    <scope>NUCLEOTIDE SEQUENCE</scope>
</reference>
<accession>A0A8X6QDT0</accession>
<gene>
    <name evidence="1" type="ORF">NPIL_357431</name>
</gene>
<organism evidence="1 2">
    <name type="scientific">Nephila pilipes</name>
    <name type="common">Giant wood spider</name>
    <name type="synonym">Nephila maculata</name>
    <dbReference type="NCBI Taxonomy" id="299642"/>
    <lineage>
        <taxon>Eukaryota</taxon>
        <taxon>Metazoa</taxon>
        <taxon>Ecdysozoa</taxon>
        <taxon>Arthropoda</taxon>
        <taxon>Chelicerata</taxon>
        <taxon>Arachnida</taxon>
        <taxon>Araneae</taxon>
        <taxon>Araneomorphae</taxon>
        <taxon>Entelegynae</taxon>
        <taxon>Araneoidea</taxon>
        <taxon>Nephilidae</taxon>
        <taxon>Nephila</taxon>
    </lineage>
</organism>
<dbReference type="EMBL" id="BMAW01078933">
    <property type="protein sequence ID" value="GFU13131.1"/>
    <property type="molecule type" value="Genomic_DNA"/>
</dbReference>